<dbReference type="PANTHER" id="PTHR43353:SF7">
    <property type="entry name" value="SUCCINATE SEMIALDEHYDE DEHYDROGENASE (EUROFUNG)"/>
    <property type="match status" value="1"/>
</dbReference>
<dbReference type="InterPro" id="IPR016162">
    <property type="entry name" value="Ald_DH_N"/>
</dbReference>
<keyword evidence="3" id="KW-0560">Oxidoreductase</keyword>
<dbReference type="CDD" id="cd07103">
    <property type="entry name" value="ALDH_F5_SSADH_GabD"/>
    <property type="match status" value="1"/>
</dbReference>
<organism evidence="5 6">
    <name type="scientific">Clonostachys byssicola</name>
    <dbReference type="NCBI Taxonomy" id="160290"/>
    <lineage>
        <taxon>Eukaryota</taxon>
        <taxon>Fungi</taxon>
        <taxon>Dikarya</taxon>
        <taxon>Ascomycota</taxon>
        <taxon>Pezizomycotina</taxon>
        <taxon>Sordariomycetes</taxon>
        <taxon>Hypocreomycetidae</taxon>
        <taxon>Hypocreales</taxon>
        <taxon>Bionectriaceae</taxon>
        <taxon>Clonostachys</taxon>
    </lineage>
</organism>
<evidence type="ECO:0000313" key="5">
    <source>
        <dbReference type="EMBL" id="CAG9974367.1"/>
    </source>
</evidence>
<sequence length="517" mass="56076">MAQSLPFQKDIWELIISQLDCPSLFNDQSYVNGAWVASASGRRFHVTGWLNSQPSEDYPGTGENWASVPENDASDVEPAVQSAQDAFLLYRKTTPRQRSQYLLNWHLLLKEHKNDIAKIITYETGKPLAESAGELDYAISSTWWFAGEADRIQGTYFDSSMPGKKVITIKQPIGVVAALVPWNFPVAMVVRKAAAALAAGCTMIIKPSPETPLSVLSLAHLATQAGFPNGCLNVLTTSLAYTPALSEALCRHALVKKVTFTGSTRIGKLIAKICSDSLTKVTLELGGNCPFVIFDDADLEQAAAALMNLKWRNSGQACISANRVYVQAGVYEKFASMLTELTSKLVVGHGSSSDSTLGPVTTPQSLDRISEQVNDAQIHGARILFGGKRVENTTGYFFQPTIIADATSEMRVTHEESFAPILTFYKFQDESEAIKLANDTPMGLASYVFTKDLDRAWRLLDEIEAGMIGLNTSAITGAESPFGGMKESGYGKEAGKDVAVEEYLVTKAASVAIASRL</sequence>
<evidence type="ECO:0000256" key="2">
    <source>
        <dbReference type="ARBA" id="ARBA00009986"/>
    </source>
</evidence>
<dbReference type="Proteomes" id="UP000754883">
    <property type="component" value="Unassembled WGS sequence"/>
</dbReference>
<comment type="caution">
    <text evidence="5">The sequence shown here is derived from an EMBL/GenBank/DDBJ whole genome shotgun (WGS) entry which is preliminary data.</text>
</comment>
<dbReference type="Pfam" id="PF00171">
    <property type="entry name" value="Aldedh"/>
    <property type="match status" value="1"/>
</dbReference>
<dbReference type="EMBL" id="CABFNO020001247">
    <property type="protein sequence ID" value="CAG9974367.1"/>
    <property type="molecule type" value="Genomic_DNA"/>
</dbReference>
<dbReference type="InterPro" id="IPR016161">
    <property type="entry name" value="Ald_DH/histidinol_DH"/>
</dbReference>
<dbReference type="InterPro" id="IPR050740">
    <property type="entry name" value="Aldehyde_DH_Superfamily"/>
</dbReference>
<name>A0A9N9U257_9HYPO</name>
<evidence type="ECO:0000256" key="1">
    <source>
        <dbReference type="ARBA" id="ARBA00005176"/>
    </source>
</evidence>
<proteinExistence type="inferred from homology"/>
<dbReference type="AlphaFoldDB" id="A0A9N9U257"/>
<dbReference type="OrthoDB" id="310895at2759"/>
<protein>
    <recommendedName>
        <fullName evidence="4">Aldehyde dehydrogenase domain-containing protein</fullName>
    </recommendedName>
</protein>
<dbReference type="GO" id="GO:0009450">
    <property type="term" value="P:gamma-aminobutyric acid catabolic process"/>
    <property type="evidence" value="ECO:0007669"/>
    <property type="project" value="TreeGrafter"/>
</dbReference>
<dbReference type="InterPro" id="IPR016163">
    <property type="entry name" value="Ald_DH_C"/>
</dbReference>
<dbReference type="SUPFAM" id="SSF53720">
    <property type="entry name" value="ALDH-like"/>
    <property type="match status" value="1"/>
</dbReference>
<evidence type="ECO:0000313" key="6">
    <source>
        <dbReference type="Proteomes" id="UP000754883"/>
    </source>
</evidence>
<comment type="pathway">
    <text evidence="1">Amino-acid degradation; 4-aminobutanoate degradation.</text>
</comment>
<dbReference type="Gene3D" id="3.40.309.10">
    <property type="entry name" value="Aldehyde Dehydrogenase, Chain A, domain 2"/>
    <property type="match status" value="1"/>
</dbReference>
<dbReference type="GO" id="GO:0005737">
    <property type="term" value="C:cytoplasm"/>
    <property type="evidence" value="ECO:0007669"/>
    <property type="project" value="TreeGrafter"/>
</dbReference>
<dbReference type="GO" id="GO:0004777">
    <property type="term" value="F:succinate-semialdehyde dehydrogenase (NAD+) activity"/>
    <property type="evidence" value="ECO:0007669"/>
    <property type="project" value="TreeGrafter"/>
</dbReference>
<dbReference type="Gene3D" id="3.40.605.10">
    <property type="entry name" value="Aldehyde Dehydrogenase, Chain A, domain 1"/>
    <property type="match status" value="1"/>
</dbReference>
<keyword evidence="6" id="KW-1185">Reference proteome</keyword>
<reference evidence="5 6" key="2">
    <citation type="submission" date="2021-10" db="EMBL/GenBank/DDBJ databases">
        <authorList>
            <person name="Piombo E."/>
        </authorList>
    </citation>
    <scope>NUCLEOTIDE SEQUENCE [LARGE SCALE GENOMIC DNA]</scope>
</reference>
<reference evidence="6" key="1">
    <citation type="submission" date="2019-06" db="EMBL/GenBank/DDBJ databases">
        <authorList>
            <person name="Broberg M."/>
        </authorList>
    </citation>
    <scope>NUCLEOTIDE SEQUENCE [LARGE SCALE GENOMIC DNA]</scope>
</reference>
<dbReference type="FunFam" id="3.40.309.10:FF:000004">
    <property type="entry name" value="Succinate-semialdehyde dehydrogenase I"/>
    <property type="match status" value="1"/>
</dbReference>
<dbReference type="FunFam" id="3.40.605.10:FF:000007">
    <property type="entry name" value="NAD/NADP-dependent betaine aldehyde dehydrogenase"/>
    <property type="match status" value="1"/>
</dbReference>
<comment type="similarity">
    <text evidence="2">Belongs to the aldehyde dehydrogenase family.</text>
</comment>
<dbReference type="InterPro" id="IPR015590">
    <property type="entry name" value="Aldehyde_DH_dom"/>
</dbReference>
<feature type="domain" description="Aldehyde dehydrogenase" evidence="4">
    <location>
        <begin position="58"/>
        <end position="508"/>
    </location>
</feature>
<dbReference type="PANTHER" id="PTHR43353">
    <property type="entry name" value="SUCCINATE-SEMIALDEHYDE DEHYDROGENASE, MITOCHONDRIAL"/>
    <property type="match status" value="1"/>
</dbReference>
<gene>
    <name evidence="5" type="ORF">CBYS24578_00011789</name>
</gene>
<accession>A0A9N9U257</accession>
<evidence type="ECO:0000256" key="3">
    <source>
        <dbReference type="ARBA" id="ARBA00023002"/>
    </source>
</evidence>
<evidence type="ECO:0000259" key="4">
    <source>
        <dbReference type="Pfam" id="PF00171"/>
    </source>
</evidence>